<reference evidence="2 3" key="2">
    <citation type="submission" date="2018-11" db="EMBL/GenBank/DDBJ databases">
        <authorList>
            <consortium name="Pathogen Informatics"/>
        </authorList>
    </citation>
    <scope>NUCLEOTIDE SEQUENCE [LARGE SCALE GENOMIC DNA]</scope>
</reference>
<reference evidence="4" key="1">
    <citation type="submission" date="2017-02" db="UniProtKB">
        <authorList>
            <consortium name="WormBaseParasite"/>
        </authorList>
    </citation>
    <scope>IDENTIFICATION</scope>
</reference>
<evidence type="ECO:0000313" key="2">
    <source>
        <dbReference type="EMBL" id="VDK17380.1"/>
    </source>
</evidence>
<dbReference type="WBParaSite" id="ASIM_0000019701-mRNA-1">
    <property type="protein sequence ID" value="ASIM_0000019701-mRNA-1"/>
    <property type="gene ID" value="ASIM_0000019701"/>
</dbReference>
<evidence type="ECO:0000256" key="1">
    <source>
        <dbReference type="SAM" id="SignalP"/>
    </source>
</evidence>
<organism evidence="4">
    <name type="scientific">Anisakis simplex</name>
    <name type="common">Herring worm</name>
    <dbReference type="NCBI Taxonomy" id="6269"/>
    <lineage>
        <taxon>Eukaryota</taxon>
        <taxon>Metazoa</taxon>
        <taxon>Ecdysozoa</taxon>
        <taxon>Nematoda</taxon>
        <taxon>Chromadorea</taxon>
        <taxon>Rhabditida</taxon>
        <taxon>Spirurina</taxon>
        <taxon>Ascaridomorpha</taxon>
        <taxon>Ascaridoidea</taxon>
        <taxon>Anisakidae</taxon>
        <taxon>Anisakis</taxon>
        <taxon>Anisakis simplex complex</taxon>
    </lineage>
</organism>
<feature type="chain" id="PRO_5043120709" evidence="1">
    <location>
        <begin position="35"/>
        <end position="118"/>
    </location>
</feature>
<dbReference type="OrthoDB" id="6090360at2759"/>
<dbReference type="EMBL" id="UYRR01000031">
    <property type="protein sequence ID" value="VDK17380.1"/>
    <property type="molecule type" value="Genomic_DNA"/>
</dbReference>
<protein>
    <submittedName>
        <fullName evidence="4">Conserved secreted protein</fullName>
    </submittedName>
</protein>
<evidence type="ECO:0000313" key="4">
    <source>
        <dbReference type="WBParaSite" id="ASIM_0000019701-mRNA-1"/>
    </source>
</evidence>
<name>A0A0M3IY81_ANISI</name>
<proteinExistence type="predicted"/>
<accession>A0A0M3IY81</accession>
<keyword evidence="3" id="KW-1185">Reference proteome</keyword>
<dbReference type="AlphaFoldDB" id="A0A0M3IY81"/>
<gene>
    <name evidence="2" type="ORF">ASIM_LOCUS112</name>
</gene>
<evidence type="ECO:0000313" key="3">
    <source>
        <dbReference type="Proteomes" id="UP000267096"/>
    </source>
</evidence>
<dbReference type="Proteomes" id="UP000267096">
    <property type="component" value="Unassembled WGS sequence"/>
</dbReference>
<sequence length="118" mass="13571">MCCQQSSSLVLQTLRASLVLLAIAICLTSPPALANQLYKRNNWNQAVGLWGKRSVPPHFFDLTLEKRPENQWNKLNSLWGKRSTWETANGLWGKRSSWQTANGLWGKRSPHFEERNSY</sequence>
<feature type="signal peptide" evidence="1">
    <location>
        <begin position="1"/>
        <end position="34"/>
    </location>
</feature>
<keyword evidence="1" id="KW-0732">Signal</keyword>